<organism evidence="1">
    <name type="scientific">Candidatus Kentrum sp. TC</name>
    <dbReference type="NCBI Taxonomy" id="2126339"/>
    <lineage>
        <taxon>Bacteria</taxon>
        <taxon>Pseudomonadati</taxon>
        <taxon>Pseudomonadota</taxon>
        <taxon>Gammaproteobacteria</taxon>
        <taxon>Candidatus Kentrum</taxon>
    </lineage>
</organism>
<protein>
    <submittedName>
        <fullName evidence="1">Uncharacterized protein</fullName>
    </submittedName>
</protein>
<sequence>MGLKLPCIVHLAIYRSPKLPTDFSEDPKIYYLVKAHQKPDKDLVSHVPAYFVIRRTAMSPS</sequence>
<reference evidence="1" key="1">
    <citation type="submission" date="2019-02" db="EMBL/GenBank/DDBJ databases">
        <authorList>
            <person name="Gruber-Vodicka R. H."/>
            <person name="Seah K. B. B."/>
        </authorList>
    </citation>
    <scope>NUCLEOTIDE SEQUENCE</scope>
    <source>
        <strain evidence="1">BECK_BZ125</strain>
    </source>
</reference>
<evidence type="ECO:0000313" key="1">
    <source>
        <dbReference type="EMBL" id="VFK47857.1"/>
    </source>
</evidence>
<dbReference type="AlphaFoldDB" id="A0A450Z269"/>
<gene>
    <name evidence="1" type="ORF">BECKTC1821E_GA0114239_10963</name>
</gene>
<dbReference type="EMBL" id="CAADFT010000096">
    <property type="protein sequence ID" value="VFK47857.1"/>
    <property type="molecule type" value="Genomic_DNA"/>
</dbReference>
<accession>A0A450Z269</accession>
<name>A0A450Z269_9GAMM</name>
<proteinExistence type="predicted"/>